<keyword evidence="2" id="KW-0333">Golgi apparatus</keyword>
<dbReference type="PANTHER" id="PTHR10013:SF0">
    <property type="entry name" value="GENERAL VESICULAR TRANSPORT FACTOR P115"/>
    <property type="match status" value="1"/>
</dbReference>
<dbReference type="GO" id="GO:0000139">
    <property type="term" value="C:Golgi membrane"/>
    <property type="evidence" value="ECO:0007669"/>
    <property type="project" value="InterPro"/>
</dbReference>
<evidence type="ECO:0000313" key="7">
    <source>
        <dbReference type="EnsemblMetazoa" id="XP_024081240.1"/>
    </source>
</evidence>
<dbReference type="CTD" id="31698"/>
<feature type="coiled-coil region" evidence="4">
    <location>
        <begin position="693"/>
        <end position="830"/>
    </location>
</feature>
<dbReference type="Pfam" id="PF18770">
    <property type="entry name" value="Arm_vescicular"/>
    <property type="match status" value="1"/>
</dbReference>
<dbReference type="Proteomes" id="UP000494040">
    <property type="component" value="Unassembled WGS sequence"/>
</dbReference>
<name>A0A8I6SEM6_CIMLE</name>
<evidence type="ECO:0000256" key="3">
    <source>
        <dbReference type="ARBA" id="ARBA00023054"/>
    </source>
</evidence>
<dbReference type="InterPro" id="IPR006953">
    <property type="entry name" value="Vesicle_Uso1_P115_head"/>
</dbReference>
<evidence type="ECO:0000256" key="1">
    <source>
        <dbReference type="ARBA" id="ARBA00004555"/>
    </source>
</evidence>
<dbReference type="InterPro" id="IPR024095">
    <property type="entry name" value="Vesicle_P115"/>
</dbReference>
<evidence type="ECO:0000256" key="5">
    <source>
        <dbReference type="SAM" id="MobiDB-lite"/>
    </source>
</evidence>
<feature type="domain" description="Vesicle tethering protein Uso1/P115-like head" evidence="6">
    <location>
        <begin position="390"/>
        <end position="674"/>
    </location>
</feature>
<evidence type="ECO:0000259" key="6">
    <source>
        <dbReference type="Pfam" id="PF04869"/>
    </source>
</evidence>
<protein>
    <recommendedName>
        <fullName evidence="6">Vesicle tethering protein Uso1/P115-like head domain-containing protein</fullName>
    </recommendedName>
</protein>
<dbReference type="InterPro" id="IPR011989">
    <property type="entry name" value="ARM-like"/>
</dbReference>
<evidence type="ECO:0000313" key="8">
    <source>
        <dbReference type="Proteomes" id="UP000494040"/>
    </source>
</evidence>
<feature type="region of interest" description="Disordered" evidence="5">
    <location>
        <begin position="1"/>
        <end position="23"/>
    </location>
</feature>
<dbReference type="GO" id="GO:0048211">
    <property type="term" value="P:Golgi vesicle docking"/>
    <property type="evidence" value="ECO:0007669"/>
    <property type="project" value="TreeGrafter"/>
</dbReference>
<evidence type="ECO:0000256" key="2">
    <source>
        <dbReference type="ARBA" id="ARBA00023034"/>
    </source>
</evidence>
<dbReference type="GO" id="GO:0006886">
    <property type="term" value="P:intracellular protein transport"/>
    <property type="evidence" value="ECO:0007669"/>
    <property type="project" value="InterPro"/>
</dbReference>
<dbReference type="RefSeq" id="XP_024081240.1">
    <property type="nucleotide sequence ID" value="XM_024225472.1"/>
</dbReference>
<dbReference type="PANTHER" id="PTHR10013">
    <property type="entry name" value="GENERAL VESICULAR TRANSPORT FACTOR P115"/>
    <property type="match status" value="1"/>
</dbReference>
<dbReference type="Gene3D" id="1.25.10.10">
    <property type="entry name" value="Leucine-rich Repeat Variant"/>
    <property type="match status" value="1"/>
</dbReference>
<dbReference type="GeneID" id="106660887"/>
<dbReference type="GO" id="GO:0006888">
    <property type="term" value="P:endoplasmic reticulum to Golgi vesicle-mediated transport"/>
    <property type="evidence" value="ECO:0007669"/>
    <property type="project" value="TreeGrafter"/>
</dbReference>
<dbReference type="Pfam" id="PF04869">
    <property type="entry name" value="Uso1_p115_head"/>
    <property type="match status" value="1"/>
</dbReference>
<dbReference type="GO" id="GO:0045056">
    <property type="term" value="P:transcytosis"/>
    <property type="evidence" value="ECO:0007669"/>
    <property type="project" value="TreeGrafter"/>
</dbReference>
<reference evidence="7" key="1">
    <citation type="submission" date="2022-01" db="UniProtKB">
        <authorList>
            <consortium name="EnsemblMetazoa"/>
        </authorList>
    </citation>
    <scope>IDENTIFICATION</scope>
</reference>
<comment type="subcellular location">
    <subcellularLocation>
        <location evidence="1">Golgi apparatus</location>
    </subcellularLocation>
</comment>
<dbReference type="OMA" id="GQETFCN"/>
<dbReference type="GO" id="GO:0005795">
    <property type="term" value="C:Golgi stack"/>
    <property type="evidence" value="ECO:0007669"/>
    <property type="project" value="TreeGrafter"/>
</dbReference>
<dbReference type="GO" id="GO:0005783">
    <property type="term" value="C:endoplasmic reticulum"/>
    <property type="evidence" value="ECO:0007669"/>
    <property type="project" value="TreeGrafter"/>
</dbReference>
<keyword evidence="8" id="KW-1185">Reference proteome</keyword>
<proteinExistence type="predicted"/>
<dbReference type="GO" id="GO:0012507">
    <property type="term" value="C:ER to Golgi transport vesicle membrane"/>
    <property type="evidence" value="ECO:0007669"/>
    <property type="project" value="TreeGrafter"/>
</dbReference>
<dbReference type="GO" id="GO:0048280">
    <property type="term" value="P:vesicle fusion with Golgi apparatus"/>
    <property type="evidence" value="ECO:0007669"/>
    <property type="project" value="InterPro"/>
</dbReference>
<dbReference type="AlphaFoldDB" id="A0A8I6SEM6"/>
<dbReference type="OrthoDB" id="198977at2759"/>
<sequence>MEYFKSSLKSVLGAQDPSQQPTGAEVVDRLVERVQSCTLLEDRRGACRTIKALSKKHRVHVGAQGMQALIGVLQTDKEDCEIIGYALDTLCNIMSPTVFEEEGSFDLLGIDDNAENMWSPSSYFKSGFTARWDSVIWAKKSECSEVDQEALLHVGEQFTEIFLKETYNVLLVLNFLEEYDFKVRWPALKLLTILLRNRLRDIQEIILVSPMGVSKLMDLLSDSREVIRNDTLLLLFQLTKANANIQKIVAFENAFDRLFDVINEEGCASGGIVVEDCLLVMVNLLKNNTSNQNFFKEGSYIKKLCPLFELSTGNEETWPPQKVANLLCGLQVIRCLISPSNSAQITTACQNILYSSGIFNALSSILMSPSVHVNFLTEAIFTLSEMIRGNEQNQQHFSTIMAPSTPPREAIVVLLTSMVNEKQQLGLRCAALYCFQCYLFKNEVGQAQLLQTLMLTSPTDFNKVTSGQLLCTSMFSHDSLSSWLSSVGLSYALIENPVQKEQLLRVLIAPDPNSSPVTLIHQVSVLMQQTNKVQGKLGILILLATWLSHCPLAVRHFLEVPTVIPYLTAQACSSERDDNEELVQGLCAFLFGICIIFNDGSISVYTKDSLLLIINNRIGKELFIAKMGEVSKHEHYSKAAKQPFPRATSPDELLLDYEFCKLFKVLESMIVKALISDKSTIDVSGEIADSTLVSEYKNLIRDQDRKIAELEAQCENLQKQKMDLHSNLEQLTANVARMSDENTLLRAQVNACGLNINTDLNLQLESWKNECMRKDSTIQDLEMKLGQMHLHQQQQQQPQHPTQNNLQSKVDELQDEVDRLMKDQEDLLVLLADKEKLLTTYSEKLKSLGIKVEEESCEAPAQIIHDVNSMA</sequence>
<dbReference type="InterPro" id="IPR041209">
    <property type="entry name" value="P115_Arm_rpt"/>
</dbReference>
<dbReference type="InterPro" id="IPR016024">
    <property type="entry name" value="ARM-type_fold"/>
</dbReference>
<dbReference type="EnsemblMetazoa" id="XM_024225472.1">
    <property type="protein sequence ID" value="XP_024081240.1"/>
    <property type="gene ID" value="LOC106660887"/>
</dbReference>
<evidence type="ECO:0000256" key="4">
    <source>
        <dbReference type="SAM" id="Coils"/>
    </source>
</evidence>
<organism evidence="7 8">
    <name type="scientific">Cimex lectularius</name>
    <name type="common">Bed bug</name>
    <name type="synonym">Acanthia lectularia</name>
    <dbReference type="NCBI Taxonomy" id="79782"/>
    <lineage>
        <taxon>Eukaryota</taxon>
        <taxon>Metazoa</taxon>
        <taxon>Ecdysozoa</taxon>
        <taxon>Arthropoda</taxon>
        <taxon>Hexapoda</taxon>
        <taxon>Insecta</taxon>
        <taxon>Pterygota</taxon>
        <taxon>Neoptera</taxon>
        <taxon>Paraneoptera</taxon>
        <taxon>Hemiptera</taxon>
        <taxon>Heteroptera</taxon>
        <taxon>Panheteroptera</taxon>
        <taxon>Cimicomorpha</taxon>
        <taxon>Cimicidae</taxon>
        <taxon>Cimex</taxon>
    </lineage>
</organism>
<dbReference type="SUPFAM" id="SSF48371">
    <property type="entry name" value="ARM repeat"/>
    <property type="match status" value="2"/>
</dbReference>
<accession>A0A8I6SEM6</accession>
<keyword evidence="3 4" id="KW-0175">Coiled coil</keyword>